<proteinExistence type="predicted"/>
<evidence type="ECO:0000313" key="2">
    <source>
        <dbReference type="EMBL" id="EAV46773.1"/>
    </source>
</evidence>
<reference evidence="2 3" key="1">
    <citation type="submission" date="2006-11" db="EMBL/GenBank/DDBJ databases">
        <authorList>
            <person name="Giovannoni S."/>
            <person name="Vergin K."/>
            <person name="Ferriera S."/>
            <person name="Johnson J."/>
            <person name="Kravitz S."/>
            <person name="Beeson K."/>
            <person name="Sutton G."/>
            <person name="Rogers Y.-H."/>
            <person name="Friedman R."/>
            <person name="Frazier M."/>
            <person name="Venter J.C."/>
        </authorList>
    </citation>
    <scope>NUCLEOTIDE SEQUENCE [LARGE SCALE GENOMIC DNA]</scope>
    <source>
        <strain evidence="2 3">HTCC2181</strain>
    </source>
</reference>
<feature type="chain" id="PRO_5002628483" evidence="1">
    <location>
        <begin position="20"/>
        <end position="84"/>
    </location>
</feature>
<dbReference type="AlphaFoldDB" id="A0P5G3"/>
<sequence length="84" mass="9214">MKKLTLIVLTFASISGVVAETTDFEKAIRYSQVVQAAKTNHNNSQACVAQTGMIEALKNTNMVDALEIAKKEQVTLCKVFNHKS</sequence>
<dbReference type="Proteomes" id="UP000054262">
    <property type="component" value="Unassembled WGS sequence"/>
</dbReference>
<evidence type="ECO:0000256" key="1">
    <source>
        <dbReference type="SAM" id="SignalP"/>
    </source>
</evidence>
<name>A0P5G3_9PROT</name>
<feature type="signal peptide" evidence="1">
    <location>
        <begin position="1"/>
        <end position="19"/>
    </location>
</feature>
<keyword evidence="1" id="KW-0732">Signal</keyword>
<organism evidence="2 3">
    <name type="scientific">Methylophilales bacterium HTCC2181</name>
    <dbReference type="NCBI Taxonomy" id="383631"/>
    <lineage>
        <taxon>Bacteria</taxon>
        <taxon>Pseudomonadati</taxon>
        <taxon>Pseudomonadota</taxon>
        <taxon>Betaproteobacteria</taxon>
        <taxon>Nitrosomonadales</taxon>
        <taxon>OM43 clade</taxon>
    </lineage>
</organism>
<dbReference type="EMBL" id="AAUX01000001">
    <property type="protein sequence ID" value="EAV46773.1"/>
    <property type="molecule type" value="Genomic_DNA"/>
</dbReference>
<accession>A0P5G3</accession>
<evidence type="ECO:0000313" key="3">
    <source>
        <dbReference type="Proteomes" id="UP000054262"/>
    </source>
</evidence>
<protein>
    <submittedName>
        <fullName evidence="2">Uncharacterized protein</fullName>
    </submittedName>
</protein>
<gene>
    <name evidence="2" type="ORF">MB2181_01830</name>
</gene>
<keyword evidence="3" id="KW-1185">Reference proteome</keyword>
<comment type="caution">
    <text evidence="2">The sequence shown here is derived from an EMBL/GenBank/DDBJ whole genome shotgun (WGS) entry which is preliminary data.</text>
</comment>